<sequence>MASPNNIGDQIRDAVQNAVTSQDYSALQSTVEHSLGVAAENIGRGLAHASNGIRRAQEEYAKEMARKQQQATMQTLYAKTGGSRAAGIAMAGWGAVVMVPCLLASGILGVTGAALATGGAALALPPLLFAAGGAALLYAGIKKLDLTKRFETYRDTIGVREHCTIKELAAATASSPKAVLKNVKKMLGKGMFKQAALDDSESFLIMTRDAYGQYREAQAEAQQRRHRQNLAQSVDPAAKTNRELTDEAQALLARGEAYVARIRASNDAIEGAEISAKIDQIEHVVRTIFDRAAEQPQVIDDLGKLMDYYLPTTVKLLDAYRDLDSQPVQGPNIVSSKHEIEATLDTLSAAFEKLLDSIFRDMAWDVSSDISVLRTVLAQEGLVDSPLSSRAQTAASAATAGREPQQAPRLTLHPQEPQPSDPRGPRQPLS</sequence>
<evidence type="ECO:0000256" key="2">
    <source>
        <dbReference type="SAM" id="Phobius"/>
    </source>
</evidence>
<dbReference type="InterPro" id="IPR018770">
    <property type="entry name" value="ChloroindolylP_hydrolase"/>
</dbReference>
<proteinExistence type="predicted"/>
<accession>A0A943UWI6</accession>
<feature type="compositionally biased region" description="Low complexity" evidence="1">
    <location>
        <begin position="388"/>
        <end position="400"/>
    </location>
</feature>
<keyword evidence="2" id="KW-0472">Membrane</keyword>
<evidence type="ECO:0000256" key="1">
    <source>
        <dbReference type="SAM" id="MobiDB-lite"/>
    </source>
</evidence>
<comment type="caution">
    <text evidence="3">The sequence shown here is derived from an EMBL/GenBank/DDBJ whole genome shotgun (WGS) entry which is preliminary data.</text>
</comment>
<dbReference type="AlphaFoldDB" id="A0A943UWI6"/>
<feature type="transmembrane region" description="Helical" evidence="2">
    <location>
        <begin position="93"/>
        <end position="116"/>
    </location>
</feature>
<dbReference type="Proteomes" id="UP000727506">
    <property type="component" value="Unassembled WGS sequence"/>
</dbReference>
<gene>
    <name evidence="3" type="ORF">KH142_00805</name>
</gene>
<evidence type="ECO:0000313" key="4">
    <source>
        <dbReference type="Proteomes" id="UP000727506"/>
    </source>
</evidence>
<keyword evidence="2" id="KW-1133">Transmembrane helix</keyword>
<evidence type="ECO:0000313" key="3">
    <source>
        <dbReference type="EMBL" id="MBS6940028.1"/>
    </source>
</evidence>
<keyword evidence="2" id="KW-0812">Transmembrane</keyword>
<dbReference type="EMBL" id="JAGZSV010000006">
    <property type="protein sequence ID" value="MBS6940028.1"/>
    <property type="molecule type" value="Genomic_DNA"/>
</dbReference>
<dbReference type="Pfam" id="PF10112">
    <property type="entry name" value="Halogen_Hydrol"/>
    <property type="match status" value="1"/>
</dbReference>
<organism evidence="3 4">
    <name type="scientific">Slackia piriformis</name>
    <dbReference type="NCBI Taxonomy" id="626934"/>
    <lineage>
        <taxon>Bacteria</taxon>
        <taxon>Bacillati</taxon>
        <taxon>Actinomycetota</taxon>
        <taxon>Coriobacteriia</taxon>
        <taxon>Eggerthellales</taxon>
        <taxon>Eggerthellaceae</taxon>
        <taxon>Slackia</taxon>
    </lineage>
</organism>
<feature type="transmembrane region" description="Helical" evidence="2">
    <location>
        <begin position="122"/>
        <end position="141"/>
    </location>
</feature>
<reference evidence="3" key="1">
    <citation type="submission" date="2021-02" db="EMBL/GenBank/DDBJ databases">
        <title>Infant gut strain persistence is associated with maternal origin, phylogeny, and functional potential including surface adhesion and iron acquisition.</title>
        <authorList>
            <person name="Lou Y.C."/>
        </authorList>
    </citation>
    <scope>NUCLEOTIDE SEQUENCE</scope>
    <source>
        <strain evidence="3">L2_039_000G1_dasL2_039_000G1_concoct_11</strain>
    </source>
</reference>
<protein>
    <submittedName>
        <fullName evidence="3">5-bromo-4-chloroindolyl phosphate hydrolysis family protein</fullName>
    </submittedName>
</protein>
<name>A0A943UWI6_9ACTN</name>
<feature type="region of interest" description="Disordered" evidence="1">
    <location>
        <begin position="386"/>
        <end position="430"/>
    </location>
</feature>